<dbReference type="SUPFAM" id="SSF53448">
    <property type="entry name" value="Nucleotide-diphospho-sugar transferases"/>
    <property type="match status" value="1"/>
</dbReference>
<gene>
    <name evidence="2" type="ORF">JIR001_17180</name>
</gene>
<evidence type="ECO:0000259" key="1">
    <source>
        <dbReference type="Pfam" id="PF00535"/>
    </source>
</evidence>
<accession>A0A8D5UEX9</accession>
<dbReference type="KEGG" id="pabs:JIR001_17180"/>
<evidence type="ECO:0000313" key="3">
    <source>
        <dbReference type="Proteomes" id="UP000677436"/>
    </source>
</evidence>
<dbReference type="PANTHER" id="PTHR43179">
    <property type="entry name" value="RHAMNOSYLTRANSFERASE WBBL"/>
    <property type="match status" value="1"/>
</dbReference>
<protein>
    <recommendedName>
        <fullName evidence="1">Glycosyltransferase 2-like domain-containing protein</fullName>
    </recommendedName>
</protein>
<dbReference type="AlphaFoldDB" id="A0A8D5UEX9"/>
<dbReference type="CDD" id="cd04186">
    <property type="entry name" value="GT_2_like_c"/>
    <property type="match status" value="1"/>
</dbReference>
<dbReference type="InterPro" id="IPR029044">
    <property type="entry name" value="Nucleotide-diphossugar_trans"/>
</dbReference>
<dbReference type="InterPro" id="IPR001173">
    <property type="entry name" value="Glyco_trans_2-like"/>
</dbReference>
<name>A0A8D5UEX9_9BACL</name>
<organism evidence="2 3">
    <name type="scientific">Polycladomyces abyssicola</name>
    <dbReference type="NCBI Taxonomy" id="1125966"/>
    <lineage>
        <taxon>Bacteria</taxon>
        <taxon>Bacillati</taxon>
        <taxon>Bacillota</taxon>
        <taxon>Bacilli</taxon>
        <taxon>Bacillales</taxon>
        <taxon>Thermoactinomycetaceae</taxon>
        <taxon>Polycladomyces</taxon>
    </lineage>
</organism>
<dbReference type="Gene3D" id="3.90.550.10">
    <property type="entry name" value="Spore Coat Polysaccharide Biosynthesis Protein SpsA, Chain A"/>
    <property type="match status" value="1"/>
</dbReference>
<dbReference type="Proteomes" id="UP000677436">
    <property type="component" value="Chromosome"/>
</dbReference>
<feature type="domain" description="Glycosyltransferase 2-like" evidence="1">
    <location>
        <begin position="8"/>
        <end position="119"/>
    </location>
</feature>
<keyword evidence="3" id="KW-1185">Reference proteome</keyword>
<reference evidence="2" key="2">
    <citation type="journal article" date="2021" name="Microbiol. Resour. Announc.">
        <title>Complete Genome Sequence of Polycladomyces abyssicola JIR-001T, Isolated from Hemipelagic Sediment in Deep Seawater.</title>
        <authorList>
            <person name="Tsubouchi T."/>
            <person name="Kaneko Y."/>
        </authorList>
    </citation>
    <scope>NUCLEOTIDE SEQUENCE</scope>
    <source>
        <strain evidence="2">JIR-001</strain>
    </source>
</reference>
<dbReference type="RefSeq" id="WP_212772339.1">
    <property type="nucleotide sequence ID" value="NZ_AP024601.1"/>
</dbReference>
<reference evidence="2" key="1">
    <citation type="journal article" date="2013" name="Int. J. Syst. Evol. Microbiol.">
        <title>Polycladomyces abyssicola gen. nov., sp. nov., a thermophilic filamentous bacterium isolated from hemipelagic sediment.</title>
        <authorList>
            <person name="Tsubouchi T."/>
            <person name="Shimane Y."/>
            <person name="Mori K."/>
            <person name="Usui K."/>
            <person name="Hiraki T."/>
            <person name="Tame A."/>
            <person name="Uematsu K."/>
            <person name="Maruyama T."/>
            <person name="Hatada Y."/>
        </authorList>
    </citation>
    <scope>NUCLEOTIDE SEQUENCE</scope>
    <source>
        <strain evidence="2">JIR-001</strain>
    </source>
</reference>
<dbReference type="EMBL" id="AP024601">
    <property type="protein sequence ID" value="BCU81935.1"/>
    <property type="molecule type" value="Genomic_DNA"/>
</dbReference>
<proteinExistence type="predicted"/>
<evidence type="ECO:0000313" key="2">
    <source>
        <dbReference type="EMBL" id="BCU81935.1"/>
    </source>
</evidence>
<dbReference type="PANTHER" id="PTHR43179:SF7">
    <property type="entry name" value="RHAMNOSYLTRANSFERASE WBBL"/>
    <property type="match status" value="1"/>
</dbReference>
<sequence length="173" mass="19115">MEQTPTATIIIPSRNQRYTTLQCLQCIRRYTTSPLEIIVVDNGSTDGPVEALARMPGVRLIRNDHNCGFAAAANQGIRSANGTYGTYIVLLNNDTLPSHRWLANLLTVLRTDARIGLVGPLSNRVIPEQKVRIRFPTAKAMHAFSGNFITEAIRPNGEPPCDCPVFAWRFLPG</sequence>
<dbReference type="Pfam" id="PF00535">
    <property type="entry name" value="Glycos_transf_2"/>
    <property type="match status" value="1"/>
</dbReference>